<name>A0A822YX66_NELNU</name>
<reference evidence="2 3" key="1">
    <citation type="journal article" date="2020" name="Mol. Biol. Evol.">
        <title>Distinct Expression and Methylation Patterns for Genes with Different Fates following a Single Whole-Genome Duplication in Flowering Plants.</title>
        <authorList>
            <person name="Shi T."/>
            <person name="Rahmani R.S."/>
            <person name="Gugger P.F."/>
            <person name="Wang M."/>
            <person name="Li H."/>
            <person name="Zhang Y."/>
            <person name="Li Z."/>
            <person name="Wang Q."/>
            <person name="Van de Peer Y."/>
            <person name="Marchal K."/>
            <person name="Chen J."/>
        </authorList>
    </citation>
    <scope>NUCLEOTIDE SEQUENCE [LARGE SCALE GENOMIC DNA]</scope>
    <source>
        <tissue evidence="2">Leaf</tissue>
    </source>
</reference>
<organism evidence="2 3">
    <name type="scientific">Nelumbo nucifera</name>
    <name type="common">Sacred lotus</name>
    <dbReference type="NCBI Taxonomy" id="4432"/>
    <lineage>
        <taxon>Eukaryota</taxon>
        <taxon>Viridiplantae</taxon>
        <taxon>Streptophyta</taxon>
        <taxon>Embryophyta</taxon>
        <taxon>Tracheophyta</taxon>
        <taxon>Spermatophyta</taxon>
        <taxon>Magnoliopsida</taxon>
        <taxon>Proteales</taxon>
        <taxon>Nelumbonaceae</taxon>
        <taxon>Nelumbo</taxon>
    </lineage>
</organism>
<protein>
    <submittedName>
        <fullName evidence="2">Uncharacterized protein</fullName>
    </submittedName>
</protein>
<sequence>MGSTAITEVAQGTSTPTNKPSFGLQHAQVIRTHYCRAMQNHQLGGNL</sequence>
<dbReference type="AlphaFoldDB" id="A0A822YX66"/>
<evidence type="ECO:0000256" key="1">
    <source>
        <dbReference type="SAM" id="MobiDB-lite"/>
    </source>
</evidence>
<keyword evidence="3" id="KW-1185">Reference proteome</keyword>
<dbReference type="Proteomes" id="UP000607653">
    <property type="component" value="Unassembled WGS sequence"/>
</dbReference>
<feature type="compositionally biased region" description="Polar residues" evidence="1">
    <location>
        <begin position="1"/>
        <end position="20"/>
    </location>
</feature>
<evidence type="ECO:0000313" key="2">
    <source>
        <dbReference type="EMBL" id="DAD35929.1"/>
    </source>
</evidence>
<comment type="caution">
    <text evidence="2">The sequence shown here is derived from an EMBL/GenBank/DDBJ whole genome shotgun (WGS) entry which is preliminary data.</text>
</comment>
<dbReference type="EMBL" id="DUZY01000004">
    <property type="protein sequence ID" value="DAD35929.1"/>
    <property type="molecule type" value="Genomic_DNA"/>
</dbReference>
<feature type="region of interest" description="Disordered" evidence="1">
    <location>
        <begin position="1"/>
        <end position="23"/>
    </location>
</feature>
<proteinExistence type="predicted"/>
<evidence type="ECO:0000313" key="3">
    <source>
        <dbReference type="Proteomes" id="UP000607653"/>
    </source>
</evidence>
<accession>A0A822YX66</accession>
<gene>
    <name evidence="2" type="ORF">HUJ06_006569</name>
</gene>